<feature type="domain" description="GIR1-like zinc ribbon" evidence="2">
    <location>
        <begin position="210"/>
        <end position="237"/>
    </location>
</feature>
<feature type="region of interest" description="Disordered" evidence="1">
    <location>
        <begin position="152"/>
        <end position="182"/>
    </location>
</feature>
<dbReference type="SUPFAM" id="SSF51045">
    <property type="entry name" value="WW domain"/>
    <property type="match status" value="1"/>
</dbReference>
<dbReference type="AlphaFoldDB" id="A0AAD3SNI2"/>
<dbReference type="Gene3D" id="2.20.70.10">
    <property type="match status" value="1"/>
</dbReference>
<dbReference type="InterPro" id="IPR036020">
    <property type="entry name" value="WW_dom_sf"/>
</dbReference>
<dbReference type="PANTHER" id="PTHR14791">
    <property type="entry name" value="BOMB/KIRA PROTEINS"/>
    <property type="match status" value="1"/>
</dbReference>
<evidence type="ECO:0000313" key="4">
    <source>
        <dbReference type="Proteomes" id="UP001279734"/>
    </source>
</evidence>
<dbReference type="Proteomes" id="UP001279734">
    <property type="component" value="Unassembled WGS sequence"/>
</dbReference>
<evidence type="ECO:0000256" key="1">
    <source>
        <dbReference type="SAM" id="MobiDB-lite"/>
    </source>
</evidence>
<dbReference type="InterPro" id="IPR051105">
    <property type="entry name" value="WWC/KIBRA_Hippo_Reg"/>
</dbReference>
<dbReference type="Pfam" id="PF24747">
    <property type="entry name" value="Zn-ribbon_GIR1"/>
    <property type="match status" value="1"/>
</dbReference>
<evidence type="ECO:0000259" key="2">
    <source>
        <dbReference type="Pfam" id="PF24747"/>
    </source>
</evidence>
<evidence type="ECO:0000313" key="3">
    <source>
        <dbReference type="EMBL" id="GMH15095.1"/>
    </source>
</evidence>
<dbReference type="PANTHER" id="PTHR14791:SF29">
    <property type="entry name" value="PROTEIN KIBRA"/>
    <property type="match status" value="1"/>
</dbReference>
<accession>A0AAD3SNI2</accession>
<organism evidence="3 4">
    <name type="scientific">Nepenthes gracilis</name>
    <name type="common">Slender pitcher plant</name>
    <dbReference type="NCBI Taxonomy" id="150966"/>
    <lineage>
        <taxon>Eukaryota</taxon>
        <taxon>Viridiplantae</taxon>
        <taxon>Streptophyta</taxon>
        <taxon>Embryophyta</taxon>
        <taxon>Tracheophyta</taxon>
        <taxon>Spermatophyta</taxon>
        <taxon>Magnoliopsida</taxon>
        <taxon>eudicotyledons</taxon>
        <taxon>Gunneridae</taxon>
        <taxon>Pentapetalae</taxon>
        <taxon>Caryophyllales</taxon>
        <taxon>Nepenthaceae</taxon>
        <taxon>Nepenthes</taxon>
    </lineage>
</organism>
<reference evidence="3" key="1">
    <citation type="submission" date="2023-05" db="EMBL/GenBank/DDBJ databases">
        <title>Nepenthes gracilis genome sequencing.</title>
        <authorList>
            <person name="Fukushima K."/>
        </authorList>
    </citation>
    <scope>NUCLEOTIDE SEQUENCE</scope>
    <source>
        <strain evidence="3">SING2019-196</strain>
    </source>
</reference>
<protein>
    <recommendedName>
        <fullName evidence="2">GIR1-like zinc ribbon domain-containing protein</fullName>
    </recommendedName>
</protein>
<gene>
    <name evidence="3" type="ORF">Nepgr_016936</name>
</gene>
<proteinExistence type="predicted"/>
<keyword evidence="4" id="KW-1185">Reference proteome</keyword>
<feature type="region of interest" description="Disordered" evidence="1">
    <location>
        <begin position="83"/>
        <end position="104"/>
    </location>
</feature>
<comment type="caution">
    <text evidence="3">The sequence shown here is derived from an EMBL/GenBank/DDBJ whole genome shotgun (WGS) entry which is preliminary data.</text>
</comment>
<dbReference type="InterPro" id="IPR056440">
    <property type="entry name" value="Zn-ribbon_GIR1"/>
</dbReference>
<sequence length="242" mass="26305">MLCNLVISPRREDPICLKVLSLSLPPPFPLPWAVLPCCQDDLRRSFWGELVVVTAPAMATLAESVEIALQNCSLSHHSGGSIAGGGLGPSSSPDVQGHHPSVANSNSSCSVSTTLLELNSHVSLPFPWEQCLDLKTGELYYINWRNGMKTKEDPRITGDNYSGDYYSGEDDDSYGSEGSSSASSFLENFGGACNKMEEETEGRSSQKDVLVVAGCRNCLMYFMVPKRDEGCPKCTGQLLHFR</sequence>
<dbReference type="EMBL" id="BSYO01000015">
    <property type="protein sequence ID" value="GMH15095.1"/>
    <property type="molecule type" value="Genomic_DNA"/>
</dbReference>
<name>A0AAD3SNI2_NEPGR</name>